<dbReference type="GO" id="GO:0033942">
    <property type="term" value="F:4-alpha-D-(1-&gt;4)-alpha-D-glucanotrehalose trehalohydrolase activity"/>
    <property type="evidence" value="ECO:0007669"/>
    <property type="project" value="UniProtKB-EC"/>
</dbReference>
<evidence type="ECO:0000259" key="18">
    <source>
        <dbReference type="SMART" id="SM00642"/>
    </source>
</evidence>
<dbReference type="Proteomes" id="UP000014387">
    <property type="component" value="Unassembled WGS sequence"/>
</dbReference>
<evidence type="ECO:0000256" key="9">
    <source>
        <dbReference type="ARBA" id="ARBA00023295"/>
    </source>
</evidence>
<comment type="similarity">
    <text evidence="3 14">Belongs to the glycosyl hydrolase 13 family.</text>
</comment>
<comment type="caution">
    <text evidence="19">The sequence shown here is derived from an EMBL/GenBank/DDBJ whole genome shotgun (WGS) entry which is preliminary data.</text>
</comment>
<gene>
    <name evidence="19" type="ORF">HMPREF9238_00145</name>
</gene>
<keyword evidence="7 14" id="KW-0378">Hydrolase</keyword>
<dbReference type="InterPro" id="IPR017853">
    <property type="entry name" value="GH"/>
</dbReference>
<dbReference type="Gene3D" id="2.60.40.10">
    <property type="entry name" value="Immunoglobulins"/>
    <property type="match status" value="1"/>
</dbReference>
<dbReference type="CDD" id="cd11325">
    <property type="entry name" value="AmyAc_GTHase"/>
    <property type="match status" value="1"/>
</dbReference>
<evidence type="ECO:0000256" key="2">
    <source>
        <dbReference type="ARBA" id="ARBA00005199"/>
    </source>
</evidence>
<feature type="binding site" evidence="16">
    <location>
        <begin position="385"/>
        <end position="390"/>
    </location>
    <ligand>
        <name>substrate</name>
    </ligand>
</feature>
<keyword evidence="20" id="KW-1185">Reference proteome</keyword>
<evidence type="ECO:0000256" key="1">
    <source>
        <dbReference type="ARBA" id="ARBA00004496"/>
    </source>
</evidence>
<evidence type="ECO:0000256" key="8">
    <source>
        <dbReference type="ARBA" id="ARBA00023277"/>
    </source>
</evidence>
<dbReference type="NCBIfam" id="TIGR02402">
    <property type="entry name" value="trehalose_TreZ"/>
    <property type="match status" value="1"/>
</dbReference>
<protein>
    <recommendedName>
        <fullName evidence="5 13">Malto-oligosyltrehalose trehalohydrolase</fullName>
        <shortName evidence="14">MTHase</shortName>
        <ecNumber evidence="4 13">3.2.1.141</ecNumber>
    </recommendedName>
    <alternativeName>
        <fullName evidence="11 14">4-alpha-D-((1-&gt;4)-alpha-D-glucano)trehalose trehalohydrolase</fullName>
    </alternativeName>
    <alternativeName>
        <fullName evidence="10 14">Maltooligosyl trehalose trehalohydrolase</fullName>
    </alternativeName>
</protein>
<dbReference type="Pfam" id="PF00128">
    <property type="entry name" value="Alpha-amylase"/>
    <property type="match status" value="1"/>
</dbReference>
<evidence type="ECO:0000256" key="13">
    <source>
        <dbReference type="NCBIfam" id="TIGR02402"/>
    </source>
</evidence>
<evidence type="ECO:0000256" key="11">
    <source>
        <dbReference type="ARBA" id="ARBA00033284"/>
    </source>
</evidence>
<evidence type="ECO:0000256" key="5">
    <source>
        <dbReference type="ARBA" id="ARBA00015938"/>
    </source>
</evidence>
<dbReference type="InterPro" id="IPR014756">
    <property type="entry name" value="Ig_E-set"/>
</dbReference>
<evidence type="ECO:0000256" key="16">
    <source>
        <dbReference type="PIRSR" id="PIRSR006337-2"/>
    </source>
</evidence>
<dbReference type="GO" id="GO:0005737">
    <property type="term" value="C:cytoplasm"/>
    <property type="evidence" value="ECO:0007669"/>
    <property type="project" value="UniProtKB-SubCell"/>
</dbReference>
<dbReference type="EMBL" id="AGWN01000001">
    <property type="protein sequence ID" value="EPD30407.1"/>
    <property type="molecule type" value="Genomic_DNA"/>
</dbReference>
<evidence type="ECO:0000256" key="3">
    <source>
        <dbReference type="ARBA" id="ARBA00008061"/>
    </source>
</evidence>
<dbReference type="RefSeq" id="WP_016443519.1">
    <property type="nucleotide sequence ID" value="NZ_KE150266.1"/>
</dbReference>
<dbReference type="EC" id="3.2.1.141" evidence="4 13"/>
<dbReference type="PANTHER" id="PTHR43651:SF11">
    <property type="entry name" value="MALTO-OLIGOSYLTREHALOSE TREHALOHYDROLASE"/>
    <property type="match status" value="1"/>
</dbReference>
<evidence type="ECO:0000256" key="17">
    <source>
        <dbReference type="PIRSR" id="PIRSR006337-3"/>
    </source>
</evidence>
<dbReference type="SUPFAM" id="SSF81296">
    <property type="entry name" value="E set domains"/>
    <property type="match status" value="1"/>
</dbReference>
<dbReference type="InterPro" id="IPR006047">
    <property type="entry name" value="GH13_cat_dom"/>
</dbReference>
<organism evidence="19 20">
    <name type="scientific">Gleimia europaea ACS-120-V-Col10b</name>
    <dbReference type="NCBI Taxonomy" id="883069"/>
    <lineage>
        <taxon>Bacteria</taxon>
        <taxon>Bacillati</taxon>
        <taxon>Actinomycetota</taxon>
        <taxon>Actinomycetes</taxon>
        <taxon>Actinomycetales</taxon>
        <taxon>Actinomycetaceae</taxon>
        <taxon>Gleimia</taxon>
    </lineage>
</organism>
<evidence type="ECO:0000256" key="6">
    <source>
        <dbReference type="ARBA" id="ARBA00022490"/>
    </source>
</evidence>
<keyword evidence="8" id="KW-0119">Carbohydrate metabolism</keyword>
<dbReference type="Gene3D" id="3.20.20.80">
    <property type="entry name" value="Glycosidases"/>
    <property type="match status" value="1"/>
</dbReference>
<evidence type="ECO:0000313" key="19">
    <source>
        <dbReference type="EMBL" id="EPD30407.1"/>
    </source>
</evidence>
<dbReference type="PIRSF" id="PIRSF006337">
    <property type="entry name" value="Trehalose_TreZ"/>
    <property type="match status" value="1"/>
</dbReference>
<feature type="binding site" evidence="16">
    <location>
        <begin position="316"/>
        <end position="320"/>
    </location>
    <ligand>
        <name>substrate</name>
    </ligand>
</feature>
<dbReference type="OrthoDB" id="9800174at2"/>
<proteinExistence type="inferred from homology"/>
<dbReference type="InterPro" id="IPR013783">
    <property type="entry name" value="Ig-like_fold"/>
</dbReference>
<evidence type="ECO:0000256" key="10">
    <source>
        <dbReference type="ARBA" id="ARBA00032057"/>
    </source>
</evidence>
<dbReference type="SUPFAM" id="SSF51445">
    <property type="entry name" value="(Trans)glycosidases"/>
    <property type="match status" value="1"/>
</dbReference>
<feature type="active site" description="Nucleophile" evidence="15">
    <location>
        <position position="254"/>
    </location>
</feature>
<dbReference type="Gene3D" id="1.10.10.760">
    <property type="entry name" value="E-set domains of sugar-utilizing enzymes"/>
    <property type="match status" value="1"/>
</dbReference>
<dbReference type="AlphaFoldDB" id="A0A9W5RDK5"/>
<dbReference type="SMART" id="SM00642">
    <property type="entry name" value="Aamy"/>
    <property type="match status" value="1"/>
</dbReference>
<comment type="subcellular location">
    <subcellularLocation>
        <location evidence="1 15">Cytoplasm</location>
    </subcellularLocation>
</comment>
<comment type="pathway">
    <text evidence="2 14">Glycan biosynthesis; trehalose biosynthesis.</text>
</comment>
<keyword evidence="9 14" id="KW-0326">Glycosidase</keyword>
<evidence type="ECO:0000256" key="7">
    <source>
        <dbReference type="ARBA" id="ARBA00022801"/>
    </source>
</evidence>
<feature type="active site" description="Proton donor" evidence="15">
    <location>
        <position position="291"/>
    </location>
</feature>
<dbReference type="InterPro" id="IPR012768">
    <property type="entry name" value="Trehalose_TreZ"/>
</dbReference>
<sequence>MSIPKNFVDTPGRDLVPVWSSTAKSITVHYEFEGTHELEMKNYGGWWVSPSPLPPGATYRYSVDGGAPVADPRALRRPAGVHGPAQTWQPPKIKHFDAGDLLGKVFMEIHIGTFTPEGTLEAAAHKLGHLADLGVQVVEVMPVAPFPGTFGWGYDGVSLYAVHEAYGGPDGFVHFVEAAHDLGIAVCLDLVLNHFGPVGNYIAALDNYYSSKHETPWGAALDLDGDNAVHTREFLKGAALHWLRNMGVDALRLDAVHALDDDSSYHFLAELSDDVAKLEAQTGRTFTLIAESDLNDPIMVTPTDKGGRGMDAQWDDDVHHALHAAFTGETHGYYADFEPREALVAAFEDVFFHAGTYSSFRGKMWGAPVSKDIDRRRFVISSQNHDQVGNRAIGDRPSQVLSDAQLGSVAALVLLSSFTPMLFQGEEWASRSPFLFFSDQEGDEEMARAMRDGRRAEFASHGFDSIYGRKVTVPDPTVRSTFAASKLDWQTAQCEAGKRMLAWYKKLIQIRKEEATTGKPMQVRFDEDLLRMRSGHLEVIVNMGASTARPAVGEKQRLILTWSGNAGDLQPGEAAIYNS</sequence>
<accession>A0A9W5RDK5</accession>
<reference evidence="19 20" key="1">
    <citation type="submission" date="2013-05" db="EMBL/GenBank/DDBJ databases">
        <title>The Genome Sequence of Actinomyces europaeus ACS-120-V-COL10B.</title>
        <authorList>
            <consortium name="The Broad Institute Genomics Platform"/>
            <person name="Earl A."/>
            <person name="Ward D."/>
            <person name="Feldgarden M."/>
            <person name="Gevers D."/>
            <person name="Saerens B."/>
            <person name="Vaneechoutte M."/>
            <person name="Walker B."/>
            <person name="Young S."/>
            <person name="Zeng Q."/>
            <person name="Gargeya S."/>
            <person name="Fitzgerald M."/>
            <person name="Haas B."/>
            <person name="Abouelleil A."/>
            <person name="Allen A.W."/>
            <person name="Alvarado L."/>
            <person name="Arachchi H.M."/>
            <person name="Berlin A.M."/>
            <person name="Chapman S.B."/>
            <person name="Gainer-Dewar J."/>
            <person name="Goldberg J."/>
            <person name="Griggs A."/>
            <person name="Gujja S."/>
            <person name="Hansen M."/>
            <person name="Howarth C."/>
            <person name="Imamovic A."/>
            <person name="Ireland A."/>
            <person name="Larimer J."/>
            <person name="McCowan C."/>
            <person name="Murphy C."/>
            <person name="Pearson M."/>
            <person name="Poon T.W."/>
            <person name="Priest M."/>
            <person name="Roberts A."/>
            <person name="Saif S."/>
            <person name="Shea T."/>
            <person name="Sisk P."/>
            <person name="Sykes S."/>
            <person name="Wortman J."/>
            <person name="Nusbaum C."/>
            <person name="Birren B."/>
        </authorList>
    </citation>
    <scope>NUCLEOTIDE SEQUENCE [LARGE SCALE GENOMIC DNA]</scope>
    <source>
        <strain evidence="19 20">ACS-120-V-Col10b</strain>
    </source>
</reference>
<keyword evidence="6" id="KW-0963">Cytoplasm</keyword>
<dbReference type="PANTHER" id="PTHR43651">
    <property type="entry name" value="1,4-ALPHA-GLUCAN-BRANCHING ENZYME"/>
    <property type="match status" value="1"/>
</dbReference>
<evidence type="ECO:0000256" key="14">
    <source>
        <dbReference type="PIRNR" id="PIRNR006337"/>
    </source>
</evidence>
<name>A0A9W5RDK5_9ACTO</name>
<comment type="catalytic activity">
    <reaction evidence="12 14">
        <text>hydrolysis of (1-&gt;4)-alpha-D-glucosidic linkage in 4-alpha-D-[(1-&gt;4)-alpha-D-glucanosyl]n trehalose to yield trehalose and (1-&gt;4)-alpha-D-glucan.</text>
        <dbReference type="EC" id="3.2.1.141"/>
    </reaction>
</comment>
<feature type="binding site" evidence="16">
    <location>
        <begin position="252"/>
        <end position="257"/>
    </location>
    <ligand>
        <name>substrate</name>
    </ligand>
</feature>
<feature type="site" description="Transition state stabilizer" evidence="17">
    <location>
        <position position="386"/>
    </location>
</feature>
<evidence type="ECO:0000256" key="15">
    <source>
        <dbReference type="PIRSR" id="PIRSR006337-1"/>
    </source>
</evidence>
<dbReference type="InterPro" id="IPR044901">
    <property type="entry name" value="Trehalose_TreZ_E-set_sf"/>
</dbReference>
<feature type="domain" description="Glycosyl hydrolase family 13 catalytic" evidence="18">
    <location>
        <begin position="108"/>
        <end position="454"/>
    </location>
</feature>
<dbReference type="GO" id="GO:0005992">
    <property type="term" value="P:trehalose biosynthetic process"/>
    <property type="evidence" value="ECO:0007669"/>
    <property type="project" value="UniProtKB-UniRule"/>
</dbReference>
<evidence type="ECO:0000256" key="4">
    <source>
        <dbReference type="ARBA" id="ARBA00012268"/>
    </source>
</evidence>
<evidence type="ECO:0000256" key="12">
    <source>
        <dbReference type="ARBA" id="ARBA00034013"/>
    </source>
</evidence>
<evidence type="ECO:0000313" key="20">
    <source>
        <dbReference type="Proteomes" id="UP000014387"/>
    </source>
</evidence>